<gene>
    <name evidence="2" type="ORF">E2C01_035046</name>
</gene>
<evidence type="ECO:0000313" key="3">
    <source>
        <dbReference type="Proteomes" id="UP000324222"/>
    </source>
</evidence>
<reference evidence="2 3" key="1">
    <citation type="submission" date="2019-05" db="EMBL/GenBank/DDBJ databases">
        <title>Another draft genome of Portunus trituberculatus and its Hox gene families provides insights of decapod evolution.</title>
        <authorList>
            <person name="Jeong J.-H."/>
            <person name="Song I."/>
            <person name="Kim S."/>
            <person name="Choi T."/>
            <person name="Kim D."/>
            <person name="Ryu S."/>
            <person name="Kim W."/>
        </authorList>
    </citation>
    <scope>NUCLEOTIDE SEQUENCE [LARGE SCALE GENOMIC DNA]</scope>
    <source>
        <tissue evidence="2">Muscle</tissue>
    </source>
</reference>
<organism evidence="2 3">
    <name type="scientific">Portunus trituberculatus</name>
    <name type="common">Swimming crab</name>
    <name type="synonym">Neptunus trituberculatus</name>
    <dbReference type="NCBI Taxonomy" id="210409"/>
    <lineage>
        <taxon>Eukaryota</taxon>
        <taxon>Metazoa</taxon>
        <taxon>Ecdysozoa</taxon>
        <taxon>Arthropoda</taxon>
        <taxon>Crustacea</taxon>
        <taxon>Multicrustacea</taxon>
        <taxon>Malacostraca</taxon>
        <taxon>Eumalacostraca</taxon>
        <taxon>Eucarida</taxon>
        <taxon>Decapoda</taxon>
        <taxon>Pleocyemata</taxon>
        <taxon>Brachyura</taxon>
        <taxon>Eubrachyura</taxon>
        <taxon>Portunoidea</taxon>
        <taxon>Portunidae</taxon>
        <taxon>Portuninae</taxon>
        <taxon>Portunus</taxon>
    </lineage>
</organism>
<feature type="compositionally biased region" description="Low complexity" evidence="1">
    <location>
        <begin position="57"/>
        <end position="75"/>
    </location>
</feature>
<keyword evidence="3" id="KW-1185">Reference proteome</keyword>
<dbReference type="Proteomes" id="UP000324222">
    <property type="component" value="Unassembled WGS sequence"/>
</dbReference>
<evidence type="ECO:0000313" key="2">
    <source>
        <dbReference type="EMBL" id="MPC41454.1"/>
    </source>
</evidence>
<evidence type="ECO:0000256" key="1">
    <source>
        <dbReference type="SAM" id="MobiDB-lite"/>
    </source>
</evidence>
<comment type="caution">
    <text evidence="2">The sequence shown here is derived from an EMBL/GenBank/DDBJ whole genome shotgun (WGS) entry which is preliminary data.</text>
</comment>
<sequence length="148" mass="15792">MRKGGRWNFLALASSTSTSTSTSISPSFSLSSSSSSFSGVPTNQLLLSATLLRTPLPRQSSSSASSSSSSSSSSSQNSRVAGRSFTLNIPVFRYCKTTNLSQVQRPLPTSPRLTSKSLTFVIDRVSELRRSTVPADTTKGHATLCYSR</sequence>
<name>A0A5B7FAE5_PORTR</name>
<proteinExistence type="predicted"/>
<dbReference type="AlphaFoldDB" id="A0A5B7FAE5"/>
<dbReference type="EMBL" id="VSRR010005063">
    <property type="protein sequence ID" value="MPC41454.1"/>
    <property type="molecule type" value="Genomic_DNA"/>
</dbReference>
<accession>A0A5B7FAE5</accession>
<protein>
    <submittedName>
        <fullName evidence="2">Uncharacterized protein</fullName>
    </submittedName>
</protein>
<feature type="region of interest" description="Disordered" evidence="1">
    <location>
        <begin position="57"/>
        <end position="81"/>
    </location>
</feature>